<reference evidence="1 2" key="1">
    <citation type="submission" date="2017-04" db="EMBL/GenBank/DDBJ databases">
        <title>Draft genome sequence of Marssonina coronaria NL1: causal agent of apple blotch.</title>
        <authorList>
            <person name="Cheng Q."/>
        </authorList>
    </citation>
    <scope>NUCLEOTIDE SEQUENCE [LARGE SCALE GENOMIC DNA]</scope>
    <source>
        <strain evidence="1 2">NL1</strain>
    </source>
</reference>
<dbReference type="AlphaFoldDB" id="A0A218ZGB9"/>
<protein>
    <submittedName>
        <fullName evidence="1">Uncharacterized protein</fullName>
    </submittedName>
</protein>
<sequence>MNEKWLESLGLDGVVSVKSAPGNLKHKLDEELVVFEDFLLSDYSCKKEGLFNYPFELLKTGAWPFVAKLFGKRSLFLQRTPDHLRNLKYDAPNDDCQVYSEDYGHQVVLQAVNMIQGNFDGLCLDCLDRRDCRDELREPGEIRRRKVGVWDSRCSISHDRPSWYSSWTAWKQQVDHHQRQYERRNGSRKRRPRTPTSARVAAFAVVEAVDVDEVGTKW</sequence>
<gene>
    <name evidence="1" type="ORF">B2J93_6711</name>
</gene>
<dbReference type="Proteomes" id="UP000242519">
    <property type="component" value="Unassembled WGS sequence"/>
</dbReference>
<name>A0A218ZGB9_9HELO</name>
<accession>A0A218ZGB9</accession>
<comment type="caution">
    <text evidence="1">The sequence shown here is derived from an EMBL/GenBank/DDBJ whole genome shotgun (WGS) entry which is preliminary data.</text>
</comment>
<dbReference type="OrthoDB" id="268428at2759"/>
<keyword evidence="2" id="KW-1185">Reference proteome</keyword>
<organism evidence="1 2">
    <name type="scientific">Diplocarpon coronariae</name>
    <dbReference type="NCBI Taxonomy" id="2795749"/>
    <lineage>
        <taxon>Eukaryota</taxon>
        <taxon>Fungi</taxon>
        <taxon>Dikarya</taxon>
        <taxon>Ascomycota</taxon>
        <taxon>Pezizomycotina</taxon>
        <taxon>Leotiomycetes</taxon>
        <taxon>Helotiales</taxon>
        <taxon>Drepanopezizaceae</taxon>
        <taxon>Diplocarpon</taxon>
    </lineage>
</organism>
<evidence type="ECO:0000313" key="1">
    <source>
        <dbReference type="EMBL" id="OWP07131.1"/>
    </source>
</evidence>
<dbReference type="InParanoid" id="A0A218ZGB9"/>
<dbReference type="EMBL" id="MZNU01000020">
    <property type="protein sequence ID" value="OWP07131.1"/>
    <property type="molecule type" value="Genomic_DNA"/>
</dbReference>
<evidence type="ECO:0000313" key="2">
    <source>
        <dbReference type="Proteomes" id="UP000242519"/>
    </source>
</evidence>
<proteinExistence type="predicted"/>